<proteinExistence type="predicted"/>
<dbReference type="EMBL" id="HACM01008875">
    <property type="protein sequence ID" value="CRZ09317.1"/>
    <property type="molecule type" value="Transcribed_RNA"/>
</dbReference>
<protein>
    <submittedName>
        <fullName evidence="1">Uncharacterized protein</fullName>
    </submittedName>
</protein>
<name>A0A0H5R6E3_9EUKA</name>
<accession>A0A0H5R6E3</accession>
<reference evidence="1" key="1">
    <citation type="submission" date="2015-04" db="EMBL/GenBank/DDBJ databases">
        <title>The genome sequence of the plant pathogenic Rhizarian Plasmodiophora brassicae reveals insights in its biotrophic life cycle and the origin of chitin synthesis.</title>
        <authorList>
            <person name="Schwelm A."/>
            <person name="Fogelqvist J."/>
            <person name="Knaust A."/>
            <person name="Julke S."/>
            <person name="Lilja T."/>
            <person name="Dhandapani V."/>
            <person name="Bonilla-Rosso G."/>
            <person name="Karlsson M."/>
            <person name="Shevchenko A."/>
            <person name="Choi S.R."/>
            <person name="Kim H.G."/>
            <person name="Park J.Y."/>
            <person name="Lim Y.P."/>
            <person name="Ludwig-Muller J."/>
            <person name="Dixelius C."/>
        </authorList>
    </citation>
    <scope>NUCLEOTIDE SEQUENCE</scope>
    <source>
        <tissue evidence="1">Potato root galls</tissue>
    </source>
</reference>
<feature type="non-terminal residue" evidence="1">
    <location>
        <position position="1"/>
    </location>
</feature>
<dbReference type="AlphaFoldDB" id="A0A0H5R6E3"/>
<evidence type="ECO:0000313" key="1">
    <source>
        <dbReference type="EMBL" id="CRZ09317.1"/>
    </source>
</evidence>
<sequence length="229" mass="25645">LRQYTLIHFVSIMNEASPIPVIILNACLSKHIVEAIRISRQFRVRLDAAVVPSAILPSGTSTSFVIAEELEWVFDHTKRALVEKARKVRLAFQHSFIVAIAESKFSLELLSDFQTQNWQSIPQIIICPSFARLAGILYSISRMALRESTLIRKSRHDAAVKAASTPAQAKFTLQSLPDYIPFQDKLILTSCFGTIAKIAMATEQSIAKRTPCTGKVSAQLVRFFTMKHK</sequence>
<organism evidence="1">
    <name type="scientific">Spongospora subterranea</name>
    <dbReference type="NCBI Taxonomy" id="70186"/>
    <lineage>
        <taxon>Eukaryota</taxon>
        <taxon>Sar</taxon>
        <taxon>Rhizaria</taxon>
        <taxon>Endomyxa</taxon>
        <taxon>Phytomyxea</taxon>
        <taxon>Plasmodiophorida</taxon>
        <taxon>Plasmodiophoridae</taxon>
        <taxon>Spongospora</taxon>
    </lineage>
</organism>